<proteinExistence type="predicted"/>
<dbReference type="KEGG" id="acel:acsn021_06520"/>
<sequence length="203" mass="24037">MKHLKCLTIKPKIVIAVISLSILSFIGIASLKYGLWKGKNAQENKGLDNNTQFENYIVVKRVTEKNKKQSNIWEWRQDIITKKIGFYYNDELTEIINSTYLREEIMQTIIPEESERSSLEEYKSKDIPILYTCDNYITFEYISYLQYNGWKLRRCIELEKSIEIYLDNGKTFLRFFVFRDGTMFDELDETAELTDITAELSIK</sequence>
<dbReference type="RefSeq" id="WP_184095245.1">
    <property type="nucleotide sequence ID" value="NZ_AP023367.1"/>
</dbReference>
<dbReference type="Proteomes" id="UP000515561">
    <property type="component" value="Chromosome"/>
</dbReference>
<evidence type="ECO:0000313" key="2">
    <source>
        <dbReference type="Proteomes" id="UP000515561"/>
    </source>
</evidence>
<accession>A0A6S6QP09</accession>
<protein>
    <submittedName>
        <fullName evidence="1">Uncharacterized protein</fullName>
    </submittedName>
</protein>
<dbReference type="AlphaFoldDB" id="A0A6S6QP09"/>
<evidence type="ECO:0000313" key="1">
    <source>
        <dbReference type="EMBL" id="BCJ93083.1"/>
    </source>
</evidence>
<organism evidence="1 2">
    <name type="scientific">Anaerocolumna cellulosilytica</name>
    <dbReference type="NCBI Taxonomy" id="433286"/>
    <lineage>
        <taxon>Bacteria</taxon>
        <taxon>Bacillati</taxon>
        <taxon>Bacillota</taxon>
        <taxon>Clostridia</taxon>
        <taxon>Lachnospirales</taxon>
        <taxon>Lachnospiraceae</taxon>
        <taxon>Anaerocolumna</taxon>
    </lineage>
</organism>
<name>A0A6S6QP09_9FIRM</name>
<dbReference type="EMBL" id="AP023367">
    <property type="protein sequence ID" value="BCJ93083.1"/>
    <property type="molecule type" value="Genomic_DNA"/>
</dbReference>
<gene>
    <name evidence="1" type="ORF">acsn021_06520</name>
</gene>
<reference evidence="1 2" key="1">
    <citation type="journal article" date="2016" name="Int. J. Syst. Evol. Microbiol.">
        <title>Descriptions of Anaerotaenia torta gen. nov., sp. nov. and Anaerocolumna cellulosilytica gen. nov., sp. nov. isolated from a methanogenic reactor of cattle waste.</title>
        <authorList>
            <person name="Uek A."/>
            <person name="Ohtaki Y."/>
            <person name="Kaku N."/>
            <person name="Ueki K."/>
        </authorList>
    </citation>
    <scope>NUCLEOTIDE SEQUENCE [LARGE SCALE GENOMIC DNA]</scope>
    <source>
        <strain evidence="1 2">SN021</strain>
    </source>
</reference>
<keyword evidence="2" id="KW-1185">Reference proteome</keyword>